<keyword evidence="1" id="KW-0812">Transmembrane</keyword>
<sequence length="75" mass="8022">MPVRTLVELLHLVGGLLATWLLAWLAAWSVPNARGSIVLVAWIVAGVVVLMGVRPLRRAWATDHAPVSNDSGSRG</sequence>
<gene>
    <name evidence="2" type="ORF">ABC969_01160</name>
</gene>
<dbReference type="Proteomes" id="UP001404104">
    <property type="component" value="Unassembled WGS sequence"/>
</dbReference>
<protein>
    <submittedName>
        <fullName evidence="2">Uncharacterized protein</fullName>
    </submittedName>
</protein>
<evidence type="ECO:0000313" key="2">
    <source>
        <dbReference type="EMBL" id="MEN2785027.1"/>
    </source>
</evidence>
<evidence type="ECO:0000256" key="1">
    <source>
        <dbReference type="SAM" id="Phobius"/>
    </source>
</evidence>
<name>A0ABU9XN85_9SPHN</name>
<evidence type="ECO:0000313" key="3">
    <source>
        <dbReference type="Proteomes" id="UP001404104"/>
    </source>
</evidence>
<keyword evidence="1" id="KW-1133">Transmembrane helix</keyword>
<proteinExistence type="predicted"/>
<comment type="caution">
    <text evidence="2">The sequence shown here is derived from an EMBL/GenBank/DDBJ whole genome shotgun (WGS) entry which is preliminary data.</text>
</comment>
<dbReference type="EMBL" id="JBDIMF010000001">
    <property type="protein sequence ID" value="MEN2785027.1"/>
    <property type="molecule type" value="Genomic_DNA"/>
</dbReference>
<feature type="transmembrane region" description="Helical" evidence="1">
    <location>
        <begin position="9"/>
        <end position="27"/>
    </location>
</feature>
<accession>A0ABU9XN85</accession>
<feature type="transmembrane region" description="Helical" evidence="1">
    <location>
        <begin position="33"/>
        <end position="53"/>
    </location>
</feature>
<keyword evidence="3" id="KW-1185">Reference proteome</keyword>
<dbReference type="RefSeq" id="WP_345862401.1">
    <property type="nucleotide sequence ID" value="NZ_JBDIMF010000001.1"/>
</dbReference>
<organism evidence="2 3">
    <name type="scientific">Sphingomonas qilianensis</name>
    <dbReference type="NCBI Taxonomy" id="1736690"/>
    <lineage>
        <taxon>Bacteria</taxon>
        <taxon>Pseudomonadati</taxon>
        <taxon>Pseudomonadota</taxon>
        <taxon>Alphaproteobacteria</taxon>
        <taxon>Sphingomonadales</taxon>
        <taxon>Sphingomonadaceae</taxon>
        <taxon>Sphingomonas</taxon>
    </lineage>
</organism>
<keyword evidence="1" id="KW-0472">Membrane</keyword>
<reference evidence="2 3" key="1">
    <citation type="submission" date="2024-05" db="EMBL/GenBank/DDBJ databases">
        <authorList>
            <person name="Liu Q."/>
            <person name="Xin Y.-H."/>
        </authorList>
    </citation>
    <scope>NUCLEOTIDE SEQUENCE [LARGE SCALE GENOMIC DNA]</scope>
    <source>
        <strain evidence="2 3">CGMCC 1.15349</strain>
    </source>
</reference>